<proteinExistence type="inferred from homology"/>
<dbReference type="InterPro" id="IPR012932">
    <property type="entry name" value="VKOR"/>
</dbReference>
<dbReference type="SUPFAM" id="SSF52833">
    <property type="entry name" value="Thioredoxin-like"/>
    <property type="match status" value="1"/>
</dbReference>
<evidence type="ECO:0000256" key="7">
    <source>
        <dbReference type="ARBA" id="ARBA00023136"/>
    </source>
</evidence>
<dbReference type="GO" id="GO:0016491">
    <property type="term" value="F:oxidoreductase activity"/>
    <property type="evidence" value="ECO:0007669"/>
    <property type="project" value="UniProtKB-KW"/>
</dbReference>
<dbReference type="GO" id="GO:0048038">
    <property type="term" value="F:quinone binding"/>
    <property type="evidence" value="ECO:0007669"/>
    <property type="project" value="UniProtKB-KW"/>
</dbReference>
<dbReference type="Proteomes" id="UP000198648">
    <property type="component" value="Unassembled WGS sequence"/>
</dbReference>
<evidence type="ECO:0000256" key="3">
    <source>
        <dbReference type="ARBA" id="ARBA00022692"/>
    </source>
</evidence>
<evidence type="ECO:0000256" key="2">
    <source>
        <dbReference type="ARBA" id="ARBA00006214"/>
    </source>
</evidence>
<accession>A0A1H9DUC4</accession>
<dbReference type="InterPro" id="IPR036249">
    <property type="entry name" value="Thioredoxin-like_sf"/>
</dbReference>
<name>A0A1H9DUC4_9FLAO</name>
<dbReference type="SMART" id="SM00756">
    <property type="entry name" value="VKc"/>
    <property type="match status" value="1"/>
</dbReference>
<dbReference type="Pfam" id="PF07884">
    <property type="entry name" value="VKOR"/>
    <property type="match status" value="1"/>
</dbReference>
<dbReference type="EMBL" id="FOEI01000008">
    <property type="protein sequence ID" value="SEQ17042.1"/>
    <property type="molecule type" value="Genomic_DNA"/>
</dbReference>
<feature type="transmembrane region" description="Helical" evidence="10">
    <location>
        <begin position="150"/>
        <end position="169"/>
    </location>
</feature>
<evidence type="ECO:0000256" key="9">
    <source>
        <dbReference type="ARBA" id="ARBA00023284"/>
    </source>
</evidence>
<feature type="transmembrane region" description="Helical" evidence="10">
    <location>
        <begin position="260"/>
        <end position="280"/>
    </location>
</feature>
<feature type="transmembrane region" description="Helical" evidence="10">
    <location>
        <begin position="127"/>
        <end position="144"/>
    </location>
</feature>
<evidence type="ECO:0000256" key="1">
    <source>
        <dbReference type="ARBA" id="ARBA00004141"/>
    </source>
</evidence>
<dbReference type="CDD" id="cd12921">
    <property type="entry name" value="VKOR_4"/>
    <property type="match status" value="1"/>
</dbReference>
<dbReference type="Gene3D" id="3.40.30.10">
    <property type="entry name" value="Glutaredoxin"/>
    <property type="match status" value="1"/>
</dbReference>
<keyword evidence="13" id="KW-1185">Reference proteome</keyword>
<dbReference type="Gene3D" id="1.20.1440.130">
    <property type="entry name" value="VKOR domain"/>
    <property type="match status" value="1"/>
</dbReference>
<feature type="domain" description="Vitamin K epoxide reductase" evidence="11">
    <location>
        <begin position="147"/>
        <end position="282"/>
    </location>
</feature>
<feature type="transmembrane region" description="Helical" evidence="10">
    <location>
        <begin position="292"/>
        <end position="309"/>
    </location>
</feature>
<keyword evidence="4" id="KW-0874">Quinone</keyword>
<sequence>MKNLVKKYLLLNRHEEKTEEFEDLFQSHPNYPSVFAITDTFNLLSIENVALKIPKEQIEELPKEFLAIYKSKIVLVYKSKESIKLENDLLVKSEISYSEFLENWEGIIIAIEPNTNIKITSKNNTSWFLYSLPILALLTLSIYFNKHNFYSVFTLAISVIGIIISFFILQEKFGINNSITAKFCNSNSNLSCTSVIKSQNSNNNYLINFTDLPILFFGISFIANVLLPNASSIIIGFVSVVSLPVILYSIWIQKFELKKWCVLCLVVSVLIITQSILYFLFNDFESILKQNFSVFLVTTIFISSIWLFLKPQFEKKSKLESENIHLHKFKRNFTVFEILSEEIEEYDDFEKLKGITFGNKKAITQLTLILSPSCGHCHNAFEDAYTLIQKFPEKIFLTILFNINANNNDNPYKIVVENLLTINEQNPKLAQEALIDWHINKLTLENWVRKWNTETPHMLVNQHIQNQYHWCVKNEFNFTPVKIINDKLYPSGYEIHELRYFINDFQQLSDTNESLKAV</sequence>
<dbReference type="InterPro" id="IPR038354">
    <property type="entry name" value="VKOR_sf"/>
</dbReference>
<evidence type="ECO:0000256" key="6">
    <source>
        <dbReference type="ARBA" id="ARBA00023002"/>
    </source>
</evidence>
<evidence type="ECO:0000256" key="4">
    <source>
        <dbReference type="ARBA" id="ARBA00022719"/>
    </source>
</evidence>
<dbReference type="GO" id="GO:0016020">
    <property type="term" value="C:membrane"/>
    <property type="evidence" value="ECO:0007669"/>
    <property type="project" value="UniProtKB-SubCell"/>
</dbReference>
<feature type="transmembrane region" description="Helical" evidence="10">
    <location>
        <begin position="205"/>
        <end position="227"/>
    </location>
</feature>
<keyword evidence="6" id="KW-0560">Oxidoreductase</keyword>
<evidence type="ECO:0000256" key="10">
    <source>
        <dbReference type="SAM" id="Phobius"/>
    </source>
</evidence>
<reference evidence="12 13" key="1">
    <citation type="submission" date="2016-10" db="EMBL/GenBank/DDBJ databases">
        <authorList>
            <person name="de Groot N.N."/>
        </authorList>
    </citation>
    <scope>NUCLEOTIDE SEQUENCE [LARGE SCALE GENOMIC DNA]</scope>
    <source>
        <strain evidence="12 13">DSM 27078</strain>
    </source>
</reference>
<gene>
    <name evidence="12" type="ORF">SAMN05444005_10873</name>
</gene>
<evidence type="ECO:0000313" key="12">
    <source>
        <dbReference type="EMBL" id="SEQ17042.1"/>
    </source>
</evidence>
<dbReference type="AlphaFoldDB" id="A0A1H9DUC4"/>
<protein>
    <submittedName>
        <fullName evidence="12">Vitamin K epoxide reductase family protein</fullName>
    </submittedName>
</protein>
<keyword evidence="3 10" id="KW-0812">Transmembrane</keyword>
<keyword evidence="5 10" id="KW-1133">Transmembrane helix</keyword>
<keyword evidence="9" id="KW-0676">Redox-active center</keyword>
<evidence type="ECO:0000256" key="5">
    <source>
        <dbReference type="ARBA" id="ARBA00022989"/>
    </source>
</evidence>
<dbReference type="OrthoDB" id="1100563at2"/>
<evidence type="ECO:0000256" key="8">
    <source>
        <dbReference type="ARBA" id="ARBA00023157"/>
    </source>
</evidence>
<feature type="transmembrane region" description="Helical" evidence="10">
    <location>
        <begin position="233"/>
        <end position="251"/>
    </location>
</feature>
<organism evidence="12 13">
    <name type="scientific">Flavobacterium urocaniciphilum</name>
    <dbReference type="NCBI Taxonomy" id="1299341"/>
    <lineage>
        <taxon>Bacteria</taxon>
        <taxon>Pseudomonadati</taxon>
        <taxon>Bacteroidota</taxon>
        <taxon>Flavobacteriia</taxon>
        <taxon>Flavobacteriales</taxon>
        <taxon>Flavobacteriaceae</taxon>
        <taxon>Flavobacterium</taxon>
    </lineage>
</organism>
<evidence type="ECO:0000259" key="11">
    <source>
        <dbReference type="SMART" id="SM00756"/>
    </source>
</evidence>
<comment type="subcellular location">
    <subcellularLocation>
        <location evidence="1">Membrane</location>
        <topology evidence="1">Multi-pass membrane protein</topology>
    </subcellularLocation>
</comment>
<keyword evidence="7 10" id="KW-0472">Membrane</keyword>
<comment type="similarity">
    <text evidence="2">Belongs to the VKOR family.</text>
</comment>
<dbReference type="STRING" id="1299341.SAMN05444005_10873"/>
<dbReference type="RefSeq" id="WP_091469744.1">
    <property type="nucleotide sequence ID" value="NZ_FOEI01000008.1"/>
</dbReference>
<keyword evidence="8" id="KW-1015">Disulfide bond</keyword>
<evidence type="ECO:0000313" key="13">
    <source>
        <dbReference type="Proteomes" id="UP000198648"/>
    </source>
</evidence>